<dbReference type="PANTHER" id="PTHR22916:SF3">
    <property type="entry name" value="UDP-GLCNAC:BETAGAL BETA-1,3-N-ACETYLGLUCOSAMINYLTRANSFERASE-LIKE PROTEIN 1"/>
    <property type="match status" value="1"/>
</dbReference>
<evidence type="ECO:0000313" key="3">
    <source>
        <dbReference type="Proteomes" id="UP000483362"/>
    </source>
</evidence>
<dbReference type="EMBL" id="VULT01000008">
    <property type="protein sequence ID" value="MSS17351.1"/>
    <property type="molecule type" value="Genomic_DNA"/>
</dbReference>
<proteinExistence type="predicted"/>
<name>A0A6L5XAU5_9BACT</name>
<dbReference type="GO" id="GO:0016758">
    <property type="term" value="F:hexosyltransferase activity"/>
    <property type="evidence" value="ECO:0007669"/>
    <property type="project" value="UniProtKB-ARBA"/>
</dbReference>
<dbReference type="PANTHER" id="PTHR22916">
    <property type="entry name" value="GLYCOSYLTRANSFERASE"/>
    <property type="match status" value="1"/>
</dbReference>
<reference evidence="2 3" key="1">
    <citation type="submission" date="2019-08" db="EMBL/GenBank/DDBJ databases">
        <title>In-depth cultivation of the pig gut microbiome towards novel bacterial diversity and tailored functional studies.</title>
        <authorList>
            <person name="Wylensek D."/>
            <person name="Hitch T.C.A."/>
            <person name="Clavel T."/>
        </authorList>
    </citation>
    <scope>NUCLEOTIDE SEQUENCE [LARGE SCALE GENOMIC DNA]</scope>
    <source>
        <strain evidence="2 3">Oil-RF-744-WCA-WT-10</strain>
    </source>
</reference>
<accession>A0A6L5XAU5</accession>
<keyword evidence="2" id="KW-0808">Transferase</keyword>
<dbReference type="Gene3D" id="3.90.550.10">
    <property type="entry name" value="Spore Coat Polysaccharide Biosynthesis Protein SpsA, Chain A"/>
    <property type="match status" value="1"/>
</dbReference>
<comment type="caution">
    <text evidence="2">The sequence shown here is derived from an EMBL/GenBank/DDBJ whole genome shotgun (WGS) entry which is preliminary data.</text>
</comment>
<sequence>MKFDLSIVVPCYNVSSYLDRFFKCLESQLDEFISIEFVFVNDASTDSTIDKLRQFAAVHNNVVIIDKATNQGISAARNSGMDIARGKWVTFPDPDDVIIGKGYYYLFHNFVAKDASLDAVSFEMDVVKEKDYKFSPDLRCEDGRLVWEGTGYDFFNHYHMGLCSTLLYRLDVIKQNKLLFENYKVGEDSVFNTKFELKCNKVAKVTSKIYTYVLRKNSITHSQSSSLIKERISAEVDVARFFYGLEKASTDITFSNRCLYYKKSFCGLALGQILRSNISIKEIKRFKNTLSELNVTYKPIYFIKSKESIKARGQILLISFPLLLLVVRPLYKFIIRDRL</sequence>
<dbReference type="AlphaFoldDB" id="A0A6L5XAU5"/>
<gene>
    <name evidence="2" type="ORF">FYJ29_06195</name>
</gene>
<dbReference type="SUPFAM" id="SSF53448">
    <property type="entry name" value="Nucleotide-diphospho-sugar transferases"/>
    <property type="match status" value="1"/>
</dbReference>
<keyword evidence="3" id="KW-1185">Reference proteome</keyword>
<evidence type="ECO:0000259" key="1">
    <source>
        <dbReference type="Pfam" id="PF00535"/>
    </source>
</evidence>
<dbReference type="RefSeq" id="WP_154326766.1">
    <property type="nucleotide sequence ID" value="NZ_CP045696.1"/>
</dbReference>
<dbReference type="Proteomes" id="UP000483362">
    <property type="component" value="Unassembled WGS sequence"/>
</dbReference>
<feature type="domain" description="Glycosyltransferase 2-like" evidence="1">
    <location>
        <begin position="6"/>
        <end position="123"/>
    </location>
</feature>
<dbReference type="CDD" id="cd00761">
    <property type="entry name" value="Glyco_tranf_GTA_type"/>
    <property type="match status" value="1"/>
</dbReference>
<dbReference type="InterPro" id="IPR001173">
    <property type="entry name" value="Glyco_trans_2-like"/>
</dbReference>
<protein>
    <submittedName>
        <fullName evidence="2">Glycosyltransferase</fullName>
    </submittedName>
</protein>
<evidence type="ECO:0000313" key="2">
    <source>
        <dbReference type="EMBL" id="MSS17351.1"/>
    </source>
</evidence>
<dbReference type="Pfam" id="PF00535">
    <property type="entry name" value="Glycos_transf_2"/>
    <property type="match status" value="1"/>
</dbReference>
<dbReference type="InterPro" id="IPR029044">
    <property type="entry name" value="Nucleotide-diphossugar_trans"/>
</dbReference>
<organism evidence="2 3">
    <name type="scientific">Sodaliphilus pleomorphus</name>
    <dbReference type="NCBI Taxonomy" id="2606626"/>
    <lineage>
        <taxon>Bacteria</taxon>
        <taxon>Pseudomonadati</taxon>
        <taxon>Bacteroidota</taxon>
        <taxon>Bacteroidia</taxon>
        <taxon>Bacteroidales</taxon>
        <taxon>Muribaculaceae</taxon>
        <taxon>Sodaliphilus</taxon>
    </lineage>
</organism>